<organism evidence="3 4">
    <name type="scientific">Byssothecium circinans</name>
    <dbReference type="NCBI Taxonomy" id="147558"/>
    <lineage>
        <taxon>Eukaryota</taxon>
        <taxon>Fungi</taxon>
        <taxon>Dikarya</taxon>
        <taxon>Ascomycota</taxon>
        <taxon>Pezizomycotina</taxon>
        <taxon>Dothideomycetes</taxon>
        <taxon>Pleosporomycetidae</taxon>
        <taxon>Pleosporales</taxon>
        <taxon>Massarineae</taxon>
        <taxon>Massarinaceae</taxon>
        <taxon>Byssothecium</taxon>
    </lineage>
</organism>
<feature type="compositionally biased region" description="Polar residues" evidence="1">
    <location>
        <begin position="482"/>
        <end position="505"/>
    </location>
</feature>
<dbReference type="Gene3D" id="3.30.530.20">
    <property type="match status" value="1"/>
</dbReference>
<feature type="region of interest" description="Disordered" evidence="1">
    <location>
        <begin position="652"/>
        <end position="695"/>
    </location>
</feature>
<feature type="compositionally biased region" description="Low complexity" evidence="1">
    <location>
        <begin position="451"/>
        <end position="461"/>
    </location>
</feature>
<dbReference type="PANTHER" id="PTHR40370:SF1">
    <property type="entry name" value="DUF3074 DOMAIN-CONTAINING PROTEIN"/>
    <property type="match status" value="1"/>
</dbReference>
<sequence>MSELHKALEHLRPKDYGEVPLDNLSEYLTDLFSKAEFIANSVPPPPNGTPYEMAQRSRKDANGAVCAADLTISSVRRPEAVSKEQKELHKAWGRPLKLGAKETQTGISVFKMAGNDRHGAWFARTSVHEGLGFAKWKRAMMREFPESLETVGGPGAGSVRGIGGDQRLEDVEVEGIGKMEVYQLSAQFPGPTAAREFITLLLTSDNCLGEASKINNIIPRHYMVVSIPVEHPDAPVRSGFVRGQYESVEMIREIPLPSAKSAASASTSNLLKHDRKKSRDRGGTIGFAESRGPDAKGEMIDRKDDADEDDPEMNPVEWIMITRSDPGGGIPRFMVERGTPGSIVQDAGKFLDWACGKDDFPSGEEDEKIAQDSTRRSMDTEKHYSIANSNGVLAGVGTSIADRPNTAASQRLSQRTSSKQDEQGGIAQTVADTLESYVPDALNPLHRRDTISSTSSSSIDSFASAEQFTTAPDGLPIDDTIPTPSTSSEQSLALAQGESASAQSREIQKIEQKRQQLHERLKSARQQQTNMNAEISTRTSKELTKESKKHARERKKQEEKFAKEVQKLEARRERETKKLLARQQKEADKNNLSRIQRERDEWKDRAELAEQENKVLLEQIGELQRENTQLAAKMGKMEGGEEVLKAVREKVLAGAKGGRRAESRGSVGSGRIKVGSEKKSEGGSGLQNMESRGAR</sequence>
<dbReference type="AlphaFoldDB" id="A0A6A5U3H7"/>
<dbReference type="PANTHER" id="PTHR40370">
    <property type="entry name" value="EXPRESSED PROTEIN"/>
    <property type="match status" value="1"/>
</dbReference>
<feature type="domain" description="DUF3074" evidence="2">
    <location>
        <begin position="121"/>
        <end position="354"/>
    </location>
</feature>
<dbReference type="EMBL" id="ML976987">
    <property type="protein sequence ID" value="KAF1958392.1"/>
    <property type="molecule type" value="Genomic_DNA"/>
</dbReference>
<gene>
    <name evidence="3" type="ORF">CC80DRAFT_30130</name>
</gene>
<evidence type="ECO:0000313" key="4">
    <source>
        <dbReference type="Proteomes" id="UP000800035"/>
    </source>
</evidence>
<evidence type="ECO:0000313" key="3">
    <source>
        <dbReference type="EMBL" id="KAF1958392.1"/>
    </source>
</evidence>
<dbReference type="OrthoDB" id="5403181at2759"/>
<feature type="compositionally biased region" description="Basic and acidic residues" evidence="1">
    <location>
        <begin position="291"/>
        <end position="305"/>
    </location>
</feature>
<feature type="region of interest" description="Disordered" evidence="1">
    <location>
        <begin position="445"/>
        <end position="603"/>
    </location>
</feature>
<feature type="region of interest" description="Disordered" evidence="1">
    <location>
        <begin position="406"/>
        <end position="425"/>
    </location>
</feature>
<dbReference type="Proteomes" id="UP000800035">
    <property type="component" value="Unassembled WGS sequence"/>
</dbReference>
<accession>A0A6A5U3H7</accession>
<dbReference type="InterPro" id="IPR023393">
    <property type="entry name" value="START-like_dom_sf"/>
</dbReference>
<feature type="compositionally biased region" description="Low complexity" evidence="1">
    <location>
        <begin position="258"/>
        <end position="268"/>
    </location>
</feature>
<feature type="compositionally biased region" description="Polar residues" evidence="1">
    <location>
        <begin position="524"/>
        <end position="538"/>
    </location>
</feature>
<feature type="compositionally biased region" description="Basic and acidic residues" evidence="1">
    <location>
        <begin position="506"/>
        <end position="522"/>
    </location>
</feature>
<name>A0A6A5U3H7_9PLEO</name>
<feature type="compositionally biased region" description="Basic and acidic residues" evidence="1">
    <location>
        <begin position="555"/>
        <end position="603"/>
    </location>
</feature>
<dbReference type="InterPro" id="IPR024500">
    <property type="entry name" value="DUF3074"/>
</dbReference>
<feature type="region of interest" description="Disordered" evidence="1">
    <location>
        <begin position="257"/>
        <end position="313"/>
    </location>
</feature>
<evidence type="ECO:0000256" key="1">
    <source>
        <dbReference type="SAM" id="MobiDB-lite"/>
    </source>
</evidence>
<dbReference type="SUPFAM" id="SSF55961">
    <property type="entry name" value="Bet v1-like"/>
    <property type="match status" value="1"/>
</dbReference>
<dbReference type="CDD" id="cd08864">
    <property type="entry name" value="SRPBCC_DUF3074"/>
    <property type="match status" value="1"/>
</dbReference>
<feature type="compositionally biased region" description="Polar residues" evidence="1">
    <location>
        <begin position="686"/>
        <end position="695"/>
    </location>
</feature>
<evidence type="ECO:0000259" key="2">
    <source>
        <dbReference type="Pfam" id="PF11274"/>
    </source>
</evidence>
<keyword evidence="4" id="KW-1185">Reference proteome</keyword>
<feature type="compositionally biased region" description="Basic and acidic residues" evidence="1">
    <location>
        <begin position="368"/>
        <end position="379"/>
    </location>
</feature>
<feature type="region of interest" description="Disordered" evidence="1">
    <location>
        <begin position="358"/>
        <end position="379"/>
    </location>
</feature>
<proteinExistence type="predicted"/>
<protein>
    <recommendedName>
        <fullName evidence="2">DUF3074 domain-containing protein</fullName>
    </recommendedName>
</protein>
<reference evidence="3" key="1">
    <citation type="journal article" date="2020" name="Stud. Mycol.">
        <title>101 Dothideomycetes genomes: a test case for predicting lifestyles and emergence of pathogens.</title>
        <authorList>
            <person name="Haridas S."/>
            <person name="Albert R."/>
            <person name="Binder M."/>
            <person name="Bloem J."/>
            <person name="Labutti K."/>
            <person name="Salamov A."/>
            <person name="Andreopoulos B."/>
            <person name="Baker S."/>
            <person name="Barry K."/>
            <person name="Bills G."/>
            <person name="Bluhm B."/>
            <person name="Cannon C."/>
            <person name="Castanera R."/>
            <person name="Culley D."/>
            <person name="Daum C."/>
            <person name="Ezra D."/>
            <person name="Gonzalez J."/>
            <person name="Henrissat B."/>
            <person name="Kuo A."/>
            <person name="Liang C."/>
            <person name="Lipzen A."/>
            <person name="Lutzoni F."/>
            <person name="Magnuson J."/>
            <person name="Mondo S."/>
            <person name="Nolan M."/>
            <person name="Ohm R."/>
            <person name="Pangilinan J."/>
            <person name="Park H.-J."/>
            <person name="Ramirez L."/>
            <person name="Alfaro M."/>
            <person name="Sun H."/>
            <person name="Tritt A."/>
            <person name="Yoshinaga Y."/>
            <person name="Zwiers L.-H."/>
            <person name="Turgeon B."/>
            <person name="Goodwin S."/>
            <person name="Spatafora J."/>
            <person name="Crous P."/>
            <person name="Grigoriev I."/>
        </authorList>
    </citation>
    <scope>NUCLEOTIDE SEQUENCE</scope>
    <source>
        <strain evidence="3">CBS 675.92</strain>
    </source>
</reference>
<feature type="compositionally biased region" description="Polar residues" evidence="1">
    <location>
        <begin position="406"/>
        <end position="417"/>
    </location>
</feature>
<dbReference type="Pfam" id="PF11274">
    <property type="entry name" value="DUF3074"/>
    <property type="match status" value="1"/>
</dbReference>